<gene>
    <name evidence="8" type="ORF">AFUS01_LOCUS5820</name>
</gene>
<comment type="caution">
    <text evidence="8">The sequence shown here is derived from an EMBL/GenBank/DDBJ whole genome shotgun (WGS) entry which is preliminary data.</text>
</comment>
<keyword evidence="9" id="KW-1185">Reference proteome</keyword>
<protein>
    <recommendedName>
        <fullName evidence="7">J domain-containing protein</fullName>
    </recommendedName>
</protein>
<dbReference type="GO" id="GO:0005681">
    <property type="term" value="C:spliceosomal complex"/>
    <property type="evidence" value="ECO:0007669"/>
    <property type="project" value="TreeGrafter"/>
</dbReference>
<dbReference type="InterPro" id="IPR001623">
    <property type="entry name" value="DnaJ_domain"/>
</dbReference>
<dbReference type="GO" id="GO:0000390">
    <property type="term" value="P:spliceosomal complex disassembly"/>
    <property type="evidence" value="ECO:0007669"/>
    <property type="project" value="TreeGrafter"/>
</dbReference>
<evidence type="ECO:0000313" key="8">
    <source>
        <dbReference type="EMBL" id="CAG7716304.1"/>
    </source>
</evidence>
<dbReference type="EMBL" id="CAJVCH010037554">
    <property type="protein sequence ID" value="CAG7716304.1"/>
    <property type="molecule type" value="Genomic_DNA"/>
</dbReference>
<dbReference type="Pfam" id="PF00226">
    <property type="entry name" value="DnaJ"/>
    <property type="match status" value="1"/>
</dbReference>
<comment type="subcellular location">
    <subcellularLocation>
        <location evidence="2">Cytoplasm</location>
    </subcellularLocation>
    <subcellularLocation>
        <location evidence="1">Nucleus</location>
    </subcellularLocation>
</comment>
<dbReference type="PANTHER" id="PTHR44313">
    <property type="entry name" value="DNAJ HOMOLOG SUBFAMILY C MEMBER 17"/>
    <property type="match status" value="1"/>
</dbReference>
<proteinExistence type="predicted"/>
<evidence type="ECO:0000256" key="4">
    <source>
        <dbReference type="ARBA" id="ARBA00023186"/>
    </source>
</evidence>
<dbReference type="GO" id="GO:0005737">
    <property type="term" value="C:cytoplasm"/>
    <property type="evidence" value="ECO:0007669"/>
    <property type="project" value="UniProtKB-SubCell"/>
</dbReference>
<dbReference type="SMART" id="SM00271">
    <property type="entry name" value="DnaJ"/>
    <property type="match status" value="1"/>
</dbReference>
<dbReference type="AlphaFoldDB" id="A0A8J2JYA0"/>
<keyword evidence="3" id="KW-0963">Cytoplasm</keyword>
<feature type="domain" description="J" evidence="7">
    <location>
        <begin position="2"/>
        <end position="70"/>
    </location>
</feature>
<keyword evidence="4" id="KW-0143">Chaperone</keyword>
<name>A0A8J2JYA0_9HEXA</name>
<evidence type="ECO:0000313" key="9">
    <source>
        <dbReference type="Proteomes" id="UP000708208"/>
    </source>
</evidence>
<feature type="region of interest" description="Disordered" evidence="6">
    <location>
        <begin position="78"/>
        <end position="128"/>
    </location>
</feature>
<evidence type="ECO:0000256" key="2">
    <source>
        <dbReference type="ARBA" id="ARBA00004496"/>
    </source>
</evidence>
<dbReference type="CDD" id="cd06257">
    <property type="entry name" value="DnaJ"/>
    <property type="match status" value="1"/>
</dbReference>
<dbReference type="InterPro" id="IPR052094">
    <property type="entry name" value="Pre-mRNA-splicing_ERAD"/>
</dbReference>
<evidence type="ECO:0000259" key="7">
    <source>
        <dbReference type="PROSITE" id="PS50076"/>
    </source>
</evidence>
<evidence type="ECO:0000256" key="1">
    <source>
        <dbReference type="ARBA" id="ARBA00004123"/>
    </source>
</evidence>
<dbReference type="PROSITE" id="PS50076">
    <property type="entry name" value="DNAJ_2"/>
    <property type="match status" value="1"/>
</dbReference>
<sequence length="154" mass="18320">MNLYELLGLKKPCTKEEIIATKKKIAMKNHPDKTPGQKVTRKKSSDMAEITRALRILTDNELKDAYDSHRKHANGMQIFAEENEAENKRVQLEKDRREQERQAEELRKQHELEIQQEEEERQNADKRWIDEEEKRRIEEEEKLLSIVSLAVLEL</sequence>
<reference evidence="8" key="1">
    <citation type="submission" date="2021-06" db="EMBL/GenBank/DDBJ databases">
        <authorList>
            <person name="Hodson N. C."/>
            <person name="Mongue J. A."/>
            <person name="Jaron S. K."/>
        </authorList>
    </citation>
    <scope>NUCLEOTIDE SEQUENCE</scope>
</reference>
<dbReference type="Proteomes" id="UP000708208">
    <property type="component" value="Unassembled WGS sequence"/>
</dbReference>
<evidence type="ECO:0000256" key="3">
    <source>
        <dbReference type="ARBA" id="ARBA00022490"/>
    </source>
</evidence>
<dbReference type="PANTHER" id="PTHR44313:SF1">
    <property type="entry name" value="DNAJ HOMOLOG SUBFAMILY C MEMBER 17"/>
    <property type="match status" value="1"/>
</dbReference>
<feature type="compositionally biased region" description="Basic and acidic residues" evidence="6">
    <location>
        <begin position="85"/>
        <end position="113"/>
    </location>
</feature>
<evidence type="ECO:0000256" key="5">
    <source>
        <dbReference type="ARBA" id="ARBA00023242"/>
    </source>
</evidence>
<accession>A0A8J2JYA0</accession>
<evidence type="ECO:0000256" key="6">
    <source>
        <dbReference type="SAM" id="MobiDB-lite"/>
    </source>
</evidence>
<keyword evidence="5" id="KW-0539">Nucleus</keyword>
<organism evidence="8 9">
    <name type="scientific">Allacma fusca</name>
    <dbReference type="NCBI Taxonomy" id="39272"/>
    <lineage>
        <taxon>Eukaryota</taxon>
        <taxon>Metazoa</taxon>
        <taxon>Ecdysozoa</taxon>
        <taxon>Arthropoda</taxon>
        <taxon>Hexapoda</taxon>
        <taxon>Collembola</taxon>
        <taxon>Symphypleona</taxon>
        <taxon>Sminthuridae</taxon>
        <taxon>Allacma</taxon>
    </lineage>
</organism>